<organism evidence="1 2">
    <name type="scientific">Fusobacterium necrophorum subsp. funduliforme B35</name>
    <dbReference type="NCBI Taxonomy" id="1226633"/>
    <lineage>
        <taxon>Bacteria</taxon>
        <taxon>Fusobacteriati</taxon>
        <taxon>Fusobacteriota</taxon>
        <taxon>Fusobacteriia</taxon>
        <taxon>Fusobacteriales</taxon>
        <taxon>Fusobacteriaceae</taxon>
        <taxon>Fusobacterium</taxon>
    </lineage>
</organism>
<comment type="caution">
    <text evidence="1">The sequence shown here is derived from an EMBL/GenBank/DDBJ whole genome shotgun (WGS) entry which is preliminary data.</text>
</comment>
<proteinExistence type="predicted"/>
<accession>A0A0B4EN90</accession>
<reference evidence="1 2" key="1">
    <citation type="submission" date="2013-08" db="EMBL/GenBank/DDBJ databases">
        <title>An opportunistic ruminal bacterium that causes liver abscesses in cattle.</title>
        <authorList>
            <person name="Benahmed F.H."/>
            <person name="Rasmussen M."/>
            <person name="Harbottle H."/>
            <person name="Soppet D."/>
            <person name="Nagaraja T.G."/>
            <person name="Davidson M."/>
        </authorList>
    </citation>
    <scope>NUCLEOTIDE SEQUENCE [LARGE SCALE GENOMIC DNA]</scope>
    <source>
        <strain evidence="1 2">B35</strain>
    </source>
</reference>
<protein>
    <submittedName>
        <fullName evidence="1">Uncharacterized protein</fullName>
    </submittedName>
</protein>
<evidence type="ECO:0000313" key="2">
    <source>
        <dbReference type="Proteomes" id="UP000031184"/>
    </source>
</evidence>
<name>A0A0B4EN90_9FUSO</name>
<dbReference type="AlphaFoldDB" id="A0A0B4EN90"/>
<evidence type="ECO:0000313" key="1">
    <source>
        <dbReference type="EMBL" id="KID48375.1"/>
    </source>
</evidence>
<dbReference type="Proteomes" id="UP000031184">
    <property type="component" value="Unassembled WGS sequence"/>
</dbReference>
<dbReference type="PATRIC" id="fig|1226633.4.peg.2140"/>
<gene>
    <name evidence="1" type="ORF">C095_10540</name>
</gene>
<sequence>MSLIGKKYQNLKYKLIIMENLKKYQIRILKENGQLLFSIRQILLSYVLQNWQI</sequence>
<dbReference type="EMBL" id="AUZI01000026">
    <property type="protein sequence ID" value="KID48375.1"/>
    <property type="molecule type" value="Genomic_DNA"/>
</dbReference>